<comment type="caution">
    <text evidence="1">The sequence shown here is derived from an EMBL/GenBank/DDBJ whole genome shotgun (WGS) entry which is preliminary data.</text>
</comment>
<organism evidence="1 2">
    <name type="scientific">Sphaerisporangium aureirubrum</name>
    <dbReference type="NCBI Taxonomy" id="1544736"/>
    <lineage>
        <taxon>Bacteria</taxon>
        <taxon>Bacillati</taxon>
        <taxon>Actinomycetota</taxon>
        <taxon>Actinomycetes</taxon>
        <taxon>Streptosporangiales</taxon>
        <taxon>Streptosporangiaceae</taxon>
        <taxon>Sphaerisporangium</taxon>
    </lineage>
</organism>
<name>A0ABW1NF58_9ACTN</name>
<protein>
    <recommendedName>
        <fullName evidence="3">Ferrous iron transport protein A</fullName>
    </recommendedName>
</protein>
<evidence type="ECO:0000313" key="1">
    <source>
        <dbReference type="EMBL" id="MFC6081314.1"/>
    </source>
</evidence>
<sequence>MPVALSLELGRVPPLPSLGDPALVELVLSGSAGEAERSRALHLLGLRLTAPVRVLAVKGTSTGFALPGEPVVHADRLGARIALALVLRRLRDN</sequence>
<proteinExistence type="predicted"/>
<reference evidence="2" key="1">
    <citation type="journal article" date="2019" name="Int. J. Syst. Evol. Microbiol.">
        <title>The Global Catalogue of Microorganisms (GCM) 10K type strain sequencing project: providing services to taxonomists for standard genome sequencing and annotation.</title>
        <authorList>
            <consortium name="The Broad Institute Genomics Platform"/>
            <consortium name="The Broad Institute Genome Sequencing Center for Infectious Disease"/>
            <person name="Wu L."/>
            <person name="Ma J."/>
        </authorList>
    </citation>
    <scope>NUCLEOTIDE SEQUENCE [LARGE SCALE GENOMIC DNA]</scope>
    <source>
        <strain evidence="2">JCM 30346</strain>
    </source>
</reference>
<dbReference type="RefSeq" id="WP_380749012.1">
    <property type="nucleotide sequence ID" value="NZ_JBHSRF010000008.1"/>
</dbReference>
<gene>
    <name evidence="1" type="ORF">ACFP1K_09100</name>
</gene>
<evidence type="ECO:0008006" key="3">
    <source>
        <dbReference type="Google" id="ProtNLM"/>
    </source>
</evidence>
<accession>A0ABW1NF58</accession>
<dbReference type="EMBL" id="JBHSRF010000008">
    <property type="protein sequence ID" value="MFC6081314.1"/>
    <property type="molecule type" value="Genomic_DNA"/>
</dbReference>
<dbReference type="Proteomes" id="UP001596137">
    <property type="component" value="Unassembled WGS sequence"/>
</dbReference>
<evidence type="ECO:0000313" key="2">
    <source>
        <dbReference type="Proteomes" id="UP001596137"/>
    </source>
</evidence>
<keyword evidence="2" id="KW-1185">Reference proteome</keyword>